<gene>
    <name evidence="2" type="ORF">HBN54_001547</name>
</gene>
<feature type="region of interest" description="Disordered" evidence="1">
    <location>
        <begin position="55"/>
        <end position="80"/>
    </location>
</feature>
<evidence type="ECO:0000256" key="1">
    <source>
        <dbReference type="SAM" id="MobiDB-lite"/>
    </source>
</evidence>
<accession>A0ABX1HFD8</accession>
<evidence type="ECO:0000313" key="3">
    <source>
        <dbReference type="Proteomes" id="UP000717634"/>
    </source>
</evidence>
<evidence type="ECO:0000313" key="2">
    <source>
        <dbReference type="EMBL" id="NKI88954.1"/>
    </source>
</evidence>
<reference evidence="2 3" key="1">
    <citation type="submission" date="2020-03" db="EMBL/GenBank/DDBJ databases">
        <title>Genomic Encyclopedia of Type Strains, Phase IV (KMG-V): Genome sequencing to study the core and pangenomes of soil and plant-associated prokaryotes.</title>
        <authorList>
            <person name="Whitman W."/>
        </authorList>
    </citation>
    <scope>NUCLEOTIDE SEQUENCE [LARGE SCALE GENOMIC DNA]</scope>
    <source>
        <strain evidence="2 3">1B</strain>
    </source>
</reference>
<proteinExistence type="predicted"/>
<keyword evidence="3" id="KW-1185">Reference proteome</keyword>
<dbReference type="EMBL" id="JAAVTK010000003">
    <property type="protein sequence ID" value="NKI88954.1"/>
    <property type="molecule type" value="Genomic_DNA"/>
</dbReference>
<name>A0ABX1HFD8_9BACT</name>
<sequence>MKSEMVGNIEAVSFGQFFGRVFTSASEVIGEQFRVCSFIAALGEKGELSRKNRSFLPGQEHHNQPKKNHHTRLENTFSRC</sequence>
<organism evidence="2 3">
    <name type="scientific">Hymenobacter artigasi</name>
    <dbReference type="NCBI Taxonomy" id="2719616"/>
    <lineage>
        <taxon>Bacteria</taxon>
        <taxon>Pseudomonadati</taxon>
        <taxon>Bacteroidota</taxon>
        <taxon>Cytophagia</taxon>
        <taxon>Cytophagales</taxon>
        <taxon>Hymenobacteraceae</taxon>
        <taxon>Hymenobacter</taxon>
    </lineage>
</organism>
<dbReference type="Proteomes" id="UP000717634">
    <property type="component" value="Unassembled WGS sequence"/>
</dbReference>
<comment type="caution">
    <text evidence="2">The sequence shown here is derived from an EMBL/GenBank/DDBJ whole genome shotgun (WGS) entry which is preliminary data.</text>
</comment>
<protein>
    <submittedName>
        <fullName evidence="2">Uncharacterized protein</fullName>
    </submittedName>
</protein>
<dbReference type="RefSeq" id="WP_168672592.1">
    <property type="nucleotide sequence ID" value="NZ_JAAVTK010000003.1"/>
</dbReference>